<dbReference type="Proteomes" id="UP000008144">
    <property type="component" value="Chromosome 14"/>
</dbReference>
<organism evidence="2 3">
    <name type="scientific">Ciona intestinalis</name>
    <name type="common">Transparent sea squirt</name>
    <name type="synonym">Ascidia intestinalis</name>
    <dbReference type="NCBI Taxonomy" id="7719"/>
    <lineage>
        <taxon>Eukaryota</taxon>
        <taxon>Metazoa</taxon>
        <taxon>Chordata</taxon>
        <taxon>Tunicata</taxon>
        <taxon>Ascidiacea</taxon>
        <taxon>Phlebobranchia</taxon>
        <taxon>Cionidae</taxon>
        <taxon>Ciona</taxon>
    </lineage>
</organism>
<sequence length="220" mass="23764">MRGIVLIAVLCGVSLVRASIGTRQPEEMNEEALMKLAEISQQLESSMYNLTRTPTDLPIGSACLLSSDCGTFFDCINMVDTANDYMTTTGHMNEQETIFSKANIRGKECAMNQQKIFETMPQEEALQLIQEALEELDFFLGTYDDVGLNLREQVGTASFNFTNGIALPAARASTTAATNAISPLFLILALRGSGSSSLTSGNSALLLIALMSQPILALYS</sequence>
<dbReference type="InParanoid" id="H2XTG9"/>
<keyword evidence="3" id="KW-1185">Reference proteome</keyword>
<reference evidence="2" key="2">
    <citation type="journal article" date="2008" name="Genome Biol.">
        <title>Improved genome assembly and evidence-based global gene model set for the chordate Ciona intestinalis: new insight into intron and operon populations.</title>
        <authorList>
            <person name="Satou Y."/>
            <person name="Mineta K."/>
            <person name="Ogasawara M."/>
            <person name="Sasakura Y."/>
            <person name="Shoguchi E."/>
            <person name="Ueno K."/>
            <person name="Yamada L."/>
            <person name="Matsumoto J."/>
            <person name="Wasserscheid J."/>
            <person name="Dewar K."/>
            <person name="Wiley G.B."/>
            <person name="Macmil S.L."/>
            <person name="Roe B.A."/>
            <person name="Zeller R.W."/>
            <person name="Hastings K.E."/>
            <person name="Lemaire P."/>
            <person name="Lindquist E."/>
            <person name="Endo T."/>
            <person name="Hotta K."/>
            <person name="Inaba K."/>
        </authorList>
    </citation>
    <scope>NUCLEOTIDE SEQUENCE [LARGE SCALE GENOMIC DNA]</scope>
    <source>
        <strain evidence="2">wild type</strain>
    </source>
</reference>
<evidence type="ECO:0000256" key="1">
    <source>
        <dbReference type="SAM" id="SignalP"/>
    </source>
</evidence>
<dbReference type="EMBL" id="EAAA01001304">
    <property type="status" value="NOT_ANNOTATED_CDS"/>
    <property type="molecule type" value="Genomic_DNA"/>
</dbReference>
<accession>H2XTG9</accession>
<reference evidence="2" key="3">
    <citation type="submission" date="2025-08" db="UniProtKB">
        <authorList>
            <consortium name="Ensembl"/>
        </authorList>
    </citation>
    <scope>IDENTIFICATION</scope>
</reference>
<dbReference type="Ensembl" id="ENSCINT00000032608.1">
    <property type="protein sequence ID" value="ENSCINP00000032953.1"/>
    <property type="gene ID" value="ENSCING00000024657.1"/>
</dbReference>
<evidence type="ECO:0000313" key="3">
    <source>
        <dbReference type="Proteomes" id="UP000008144"/>
    </source>
</evidence>
<feature type="chain" id="PRO_5003577462" evidence="1">
    <location>
        <begin position="19"/>
        <end position="220"/>
    </location>
</feature>
<evidence type="ECO:0000313" key="2">
    <source>
        <dbReference type="Ensembl" id="ENSCINP00000032953.1"/>
    </source>
</evidence>
<name>H2XTG9_CIOIN</name>
<dbReference type="HOGENOM" id="CLU_1258624_0_0_1"/>
<reference evidence="2" key="4">
    <citation type="submission" date="2025-09" db="UniProtKB">
        <authorList>
            <consortium name="Ensembl"/>
        </authorList>
    </citation>
    <scope>IDENTIFICATION</scope>
</reference>
<dbReference type="GeneTree" id="ENSGT00530000066327"/>
<proteinExistence type="predicted"/>
<protein>
    <submittedName>
        <fullName evidence="2">Uncharacterized protein</fullName>
    </submittedName>
</protein>
<dbReference type="AlphaFoldDB" id="H2XTG9"/>
<reference evidence="3" key="1">
    <citation type="journal article" date="2002" name="Science">
        <title>The draft genome of Ciona intestinalis: insights into chordate and vertebrate origins.</title>
        <authorList>
            <person name="Dehal P."/>
            <person name="Satou Y."/>
            <person name="Campbell R.K."/>
            <person name="Chapman J."/>
            <person name="Degnan B."/>
            <person name="De Tomaso A."/>
            <person name="Davidson B."/>
            <person name="Di Gregorio A."/>
            <person name="Gelpke M."/>
            <person name="Goodstein D.M."/>
            <person name="Harafuji N."/>
            <person name="Hastings K.E."/>
            <person name="Ho I."/>
            <person name="Hotta K."/>
            <person name="Huang W."/>
            <person name="Kawashima T."/>
            <person name="Lemaire P."/>
            <person name="Martinez D."/>
            <person name="Meinertzhagen I.A."/>
            <person name="Necula S."/>
            <person name="Nonaka M."/>
            <person name="Putnam N."/>
            <person name="Rash S."/>
            <person name="Saiga H."/>
            <person name="Satake M."/>
            <person name="Terry A."/>
            <person name="Yamada L."/>
            <person name="Wang H.G."/>
            <person name="Awazu S."/>
            <person name="Azumi K."/>
            <person name="Boore J."/>
            <person name="Branno M."/>
            <person name="Chin-Bow S."/>
            <person name="DeSantis R."/>
            <person name="Doyle S."/>
            <person name="Francino P."/>
            <person name="Keys D.N."/>
            <person name="Haga S."/>
            <person name="Hayashi H."/>
            <person name="Hino K."/>
            <person name="Imai K.S."/>
            <person name="Inaba K."/>
            <person name="Kano S."/>
            <person name="Kobayashi K."/>
            <person name="Kobayashi M."/>
            <person name="Lee B.I."/>
            <person name="Makabe K.W."/>
            <person name="Manohar C."/>
            <person name="Matassi G."/>
            <person name="Medina M."/>
            <person name="Mochizuki Y."/>
            <person name="Mount S."/>
            <person name="Morishita T."/>
            <person name="Miura S."/>
            <person name="Nakayama A."/>
            <person name="Nishizaka S."/>
            <person name="Nomoto H."/>
            <person name="Ohta F."/>
            <person name="Oishi K."/>
            <person name="Rigoutsos I."/>
            <person name="Sano M."/>
            <person name="Sasaki A."/>
            <person name="Sasakura Y."/>
            <person name="Shoguchi E."/>
            <person name="Shin-i T."/>
            <person name="Spagnuolo A."/>
            <person name="Stainier D."/>
            <person name="Suzuki M.M."/>
            <person name="Tassy O."/>
            <person name="Takatori N."/>
            <person name="Tokuoka M."/>
            <person name="Yagi K."/>
            <person name="Yoshizaki F."/>
            <person name="Wada S."/>
            <person name="Zhang C."/>
            <person name="Hyatt P.D."/>
            <person name="Larimer F."/>
            <person name="Detter C."/>
            <person name="Doggett N."/>
            <person name="Glavina T."/>
            <person name="Hawkins T."/>
            <person name="Richardson P."/>
            <person name="Lucas S."/>
            <person name="Kohara Y."/>
            <person name="Levine M."/>
            <person name="Satoh N."/>
            <person name="Rokhsar D.S."/>
        </authorList>
    </citation>
    <scope>NUCLEOTIDE SEQUENCE [LARGE SCALE GENOMIC DNA]</scope>
</reference>
<feature type="signal peptide" evidence="1">
    <location>
        <begin position="1"/>
        <end position="18"/>
    </location>
</feature>
<keyword evidence="1" id="KW-0732">Signal</keyword>